<dbReference type="OrthoDB" id="337200at2"/>
<proteinExistence type="predicted"/>
<gene>
    <name evidence="2" type="ORF">EPA93_37005</name>
</gene>
<feature type="domain" description="Thioesterase" evidence="1">
    <location>
        <begin position="56"/>
        <end position="123"/>
    </location>
</feature>
<name>A0A4P6JZM2_KTERU</name>
<evidence type="ECO:0000313" key="3">
    <source>
        <dbReference type="Proteomes" id="UP000290365"/>
    </source>
</evidence>
<evidence type="ECO:0000259" key="1">
    <source>
        <dbReference type="Pfam" id="PF03061"/>
    </source>
</evidence>
<accession>A0A4P6JZM2</accession>
<sequence>MNEERSSMDLAVTKQELQHLLSEVAFTRQYGFVVHTIADGVCSLNVPFQALFERPGGIVSGQVFMAAADVAMWLAIMTKLGLRDQSVTVEMKTNFLQGVRQEPFLCTATILKPGKRLIYGVAECMSTHGTLLTHHTITYMRLES</sequence>
<evidence type="ECO:0000313" key="2">
    <source>
        <dbReference type="EMBL" id="QBD81277.1"/>
    </source>
</evidence>
<dbReference type="KEGG" id="kbs:EPA93_37005"/>
<dbReference type="Pfam" id="PF03061">
    <property type="entry name" value="4HBT"/>
    <property type="match status" value="1"/>
</dbReference>
<reference evidence="2 3" key="1">
    <citation type="submission" date="2019-01" db="EMBL/GenBank/DDBJ databases">
        <title>Ktedonosporobacter rubrisoli SCAWS-G2.</title>
        <authorList>
            <person name="Huang Y."/>
            <person name="Yan B."/>
        </authorList>
    </citation>
    <scope>NUCLEOTIDE SEQUENCE [LARGE SCALE GENOMIC DNA]</scope>
    <source>
        <strain evidence="2 3">SCAWS-G2</strain>
    </source>
</reference>
<keyword evidence="3" id="KW-1185">Reference proteome</keyword>
<dbReference type="AlphaFoldDB" id="A0A4P6JZM2"/>
<protein>
    <submittedName>
        <fullName evidence="2">PaaI family thioesterase</fullName>
    </submittedName>
</protein>
<dbReference type="InterPro" id="IPR006683">
    <property type="entry name" value="Thioestr_dom"/>
</dbReference>
<dbReference type="Gene3D" id="3.10.129.10">
    <property type="entry name" value="Hotdog Thioesterase"/>
    <property type="match status" value="1"/>
</dbReference>
<dbReference type="CDD" id="cd03443">
    <property type="entry name" value="PaaI_thioesterase"/>
    <property type="match status" value="1"/>
</dbReference>
<dbReference type="Proteomes" id="UP000290365">
    <property type="component" value="Chromosome"/>
</dbReference>
<dbReference type="EMBL" id="CP035758">
    <property type="protein sequence ID" value="QBD81277.1"/>
    <property type="molecule type" value="Genomic_DNA"/>
</dbReference>
<organism evidence="2 3">
    <name type="scientific">Ktedonosporobacter rubrisoli</name>
    <dbReference type="NCBI Taxonomy" id="2509675"/>
    <lineage>
        <taxon>Bacteria</taxon>
        <taxon>Bacillati</taxon>
        <taxon>Chloroflexota</taxon>
        <taxon>Ktedonobacteria</taxon>
        <taxon>Ktedonobacterales</taxon>
        <taxon>Ktedonosporobacteraceae</taxon>
        <taxon>Ktedonosporobacter</taxon>
    </lineage>
</organism>
<dbReference type="InterPro" id="IPR029069">
    <property type="entry name" value="HotDog_dom_sf"/>
</dbReference>
<dbReference type="SUPFAM" id="SSF54637">
    <property type="entry name" value="Thioesterase/thiol ester dehydrase-isomerase"/>
    <property type="match status" value="1"/>
</dbReference>